<sequence length="74" mass="8691">MMWDFWEGGAGMAWFGLAHVLWWVLLVAGVVALVRLLWPSTRGKDRADEILRERFARGEIDQGEFEQRMRSLNR</sequence>
<comment type="caution">
    <text evidence="3">The sequence shown here is derived from an EMBL/GenBank/DDBJ whole genome shotgun (WGS) entry which is preliminary data.</text>
</comment>
<keyword evidence="4" id="KW-1185">Reference proteome</keyword>
<name>A0A937D4P6_9BURK</name>
<evidence type="ECO:0000313" key="3">
    <source>
        <dbReference type="EMBL" id="MBL0419108.1"/>
    </source>
</evidence>
<evidence type="ECO:0000313" key="4">
    <source>
        <dbReference type="Proteomes" id="UP000613011"/>
    </source>
</evidence>
<protein>
    <submittedName>
        <fullName evidence="3">SHOCT domain-containing protein</fullName>
    </submittedName>
</protein>
<proteinExistence type="predicted"/>
<dbReference type="Pfam" id="PF09851">
    <property type="entry name" value="SHOCT"/>
    <property type="match status" value="1"/>
</dbReference>
<feature type="domain" description="SHOCT" evidence="2">
    <location>
        <begin position="49"/>
        <end position="69"/>
    </location>
</feature>
<dbReference type="EMBL" id="JAEQNA010000001">
    <property type="protein sequence ID" value="MBL0419108.1"/>
    <property type="molecule type" value="Genomic_DNA"/>
</dbReference>
<reference evidence="3" key="1">
    <citation type="submission" date="2021-01" db="EMBL/GenBank/DDBJ databases">
        <title>Ramlibacter sp. strain AW1 16S ribosomal RNA gene Genome sequencing and assembly.</title>
        <authorList>
            <person name="Kang M."/>
        </authorList>
    </citation>
    <scope>NUCLEOTIDE SEQUENCE</scope>
    <source>
        <strain evidence="3">AW1</strain>
    </source>
</reference>
<accession>A0A937D4P6</accession>
<keyword evidence="1" id="KW-1133">Transmembrane helix</keyword>
<keyword evidence="1" id="KW-0472">Membrane</keyword>
<dbReference type="InterPro" id="IPR018649">
    <property type="entry name" value="SHOCT"/>
</dbReference>
<gene>
    <name evidence="3" type="ORF">JI739_01990</name>
</gene>
<feature type="transmembrane region" description="Helical" evidence="1">
    <location>
        <begin position="20"/>
        <end position="38"/>
    </location>
</feature>
<dbReference type="AlphaFoldDB" id="A0A937D4P6"/>
<dbReference type="RefSeq" id="WP_201682162.1">
    <property type="nucleotide sequence ID" value="NZ_JAEQNA010000001.1"/>
</dbReference>
<evidence type="ECO:0000259" key="2">
    <source>
        <dbReference type="Pfam" id="PF09851"/>
    </source>
</evidence>
<keyword evidence="1" id="KW-0812">Transmembrane</keyword>
<organism evidence="3 4">
    <name type="scientific">Ramlibacter aurantiacus</name>
    <dbReference type="NCBI Taxonomy" id="2801330"/>
    <lineage>
        <taxon>Bacteria</taxon>
        <taxon>Pseudomonadati</taxon>
        <taxon>Pseudomonadota</taxon>
        <taxon>Betaproteobacteria</taxon>
        <taxon>Burkholderiales</taxon>
        <taxon>Comamonadaceae</taxon>
        <taxon>Ramlibacter</taxon>
    </lineage>
</organism>
<dbReference type="Proteomes" id="UP000613011">
    <property type="component" value="Unassembled WGS sequence"/>
</dbReference>
<evidence type="ECO:0000256" key="1">
    <source>
        <dbReference type="SAM" id="Phobius"/>
    </source>
</evidence>